<gene>
    <name evidence="3" type="ORF">SAM23877_1080</name>
</gene>
<evidence type="ECO:0008006" key="5">
    <source>
        <dbReference type="Google" id="ProtNLM"/>
    </source>
</evidence>
<evidence type="ECO:0000256" key="1">
    <source>
        <dbReference type="SAM" id="MobiDB-lite"/>
    </source>
</evidence>
<feature type="compositionally biased region" description="Basic residues" evidence="1">
    <location>
        <begin position="401"/>
        <end position="416"/>
    </location>
</feature>
<dbReference type="PROSITE" id="PS51257">
    <property type="entry name" value="PROKAR_LIPOPROTEIN"/>
    <property type="match status" value="1"/>
</dbReference>
<keyword evidence="2" id="KW-0732">Signal</keyword>
<accession>A0A0K2AMA9</accession>
<sequence length="434" mass="47100">MTRTSHLLGLTLALALSATTTAGCAPFGDPQDEPVELSVKASVTDKTAMEAVVAEFHRLHPDTRVTVDFADTGALQQDLPGELRAGRGPDVFTVWPGNGNPASVTALERDDLLENLSLRRFNLTMPMGVKPVTDVDGGTFAVPVTFSGIGAVFSMGALDDIGGDTAPDLDGTPGALRQGTRPRQGPLRRGQRDPLGHPAHPLRPGRHDRVRRRTGLRPDHGTRQGDLRRVRLAYGAEQAPGDGGARLLQRRPLGHDVRGDARPGGHGPGGGGRPGRERALAAARRRPRPDPAHDRTARRRRPRRHVDAGCRLGRLRPRSRHSPPQGGARLHRLPGIRPRTEPVQPLRRHPARDPERLLHRRPRDQGGRGAAEGRLHHPLHGPALAELRRPADALRPDRGPPRRHHGRRRGPGRARRGLSGPGLTRGEAPSPSRR</sequence>
<feature type="region of interest" description="Disordered" evidence="1">
    <location>
        <begin position="255"/>
        <end position="434"/>
    </location>
</feature>
<feature type="compositionally biased region" description="Basic and acidic residues" evidence="1">
    <location>
        <begin position="216"/>
        <end position="229"/>
    </location>
</feature>
<dbReference type="Gene3D" id="3.40.190.10">
    <property type="entry name" value="Periplasmic binding protein-like II"/>
    <property type="match status" value="1"/>
</dbReference>
<feature type="compositionally biased region" description="Basic and acidic residues" evidence="1">
    <location>
        <begin position="351"/>
        <end position="375"/>
    </location>
</feature>
<feature type="compositionally biased region" description="Gly residues" evidence="1">
    <location>
        <begin position="264"/>
        <end position="273"/>
    </location>
</feature>
<dbReference type="AlphaFoldDB" id="A0A0K2AMA9"/>
<evidence type="ECO:0000256" key="2">
    <source>
        <dbReference type="SAM" id="SignalP"/>
    </source>
</evidence>
<dbReference type="SUPFAM" id="SSF53850">
    <property type="entry name" value="Periplasmic binding protein-like II"/>
    <property type="match status" value="1"/>
</dbReference>
<proteinExistence type="predicted"/>
<dbReference type="Proteomes" id="UP000061018">
    <property type="component" value="Chromosome"/>
</dbReference>
<feature type="compositionally biased region" description="Basic residues" evidence="1">
    <location>
        <begin position="203"/>
        <end position="215"/>
    </location>
</feature>
<dbReference type="Pfam" id="PF01547">
    <property type="entry name" value="SBP_bac_1"/>
    <property type="match status" value="1"/>
</dbReference>
<dbReference type="KEGG" id="samb:SAM23877_1080"/>
<feature type="region of interest" description="Disordered" evidence="1">
    <location>
        <begin position="164"/>
        <end position="229"/>
    </location>
</feature>
<evidence type="ECO:0000313" key="3">
    <source>
        <dbReference type="EMBL" id="AKZ54129.1"/>
    </source>
</evidence>
<protein>
    <recommendedName>
        <fullName evidence="5">Extracellular solute-binding protein</fullName>
    </recommendedName>
</protein>
<evidence type="ECO:0000313" key="4">
    <source>
        <dbReference type="Proteomes" id="UP000061018"/>
    </source>
</evidence>
<feature type="chain" id="PRO_5038878864" description="Extracellular solute-binding protein" evidence="2">
    <location>
        <begin position="23"/>
        <end position="434"/>
    </location>
</feature>
<organism evidence="3 4">
    <name type="scientific">Streptomyces ambofaciens (strain ATCC 23877 / 3486 / DSM 40053 / JCM 4204 / NBRC 12836 / NRRL B-2516)</name>
    <dbReference type="NCBI Taxonomy" id="278992"/>
    <lineage>
        <taxon>Bacteria</taxon>
        <taxon>Bacillati</taxon>
        <taxon>Actinomycetota</taxon>
        <taxon>Actinomycetes</taxon>
        <taxon>Kitasatosporales</taxon>
        <taxon>Streptomycetaceae</taxon>
        <taxon>Streptomyces</taxon>
    </lineage>
</organism>
<name>A0A0K2AMA9_STRA7</name>
<feature type="compositionally biased region" description="Basic and acidic residues" evidence="1">
    <location>
        <begin position="386"/>
        <end position="400"/>
    </location>
</feature>
<feature type="compositionally biased region" description="Low complexity" evidence="1">
    <location>
        <begin position="177"/>
        <end position="188"/>
    </location>
</feature>
<dbReference type="InterPro" id="IPR006059">
    <property type="entry name" value="SBP"/>
</dbReference>
<reference evidence="4" key="1">
    <citation type="journal article" date="2015" name="J. Biotechnol.">
        <title>Complete genome sequence of Streptomyces ambofaciens ATCC 23877, the spiramycin producer.</title>
        <authorList>
            <person name="Thibessard A."/>
            <person name="Haas D."/>
            <person name="Gerbaud C."/>
            <person name="Aigle B."/>
            <person name="Lautru S."/>
            <person name="Pernodet J.L."/>
            <person name="Leblond P."/>
        </authorList>
    </citation>
    <scope>NUCLEOTIDE SEQUENCE [LARGE SCALE GENOMIC DNA]</scope>
    <source>
        <strain evidence="4">ATCC 23877 / 3486 / DSM 40053 / JCM 4204 / NBRC 12836 / NRRL B-2516</strain>
    </source>
</reference>
<feature type="signal peptide" evidence="2">
    <location>
        <begin position="1"/>
        <end position="22"/>
    </location>
</feature>
<dbReference type="EMBL" id="CP012382">
    <property type="protein sequence ID" value="AKZ54129.1"/>
    <property type="molecule type" value="Genomic_DNA"/>
</dbReference>